<keyword evidence="10" id="KW-1185">Reference proteome</keyword>
<gene>
    <name evidence="9" type="ORF">SAMN04488044_1421</name>
</gene>
<reference evidence="10" key="1">
    <citation type="submission" date="2016-11" db="EMBL/GenBank/DDBJ databases">
        <authorList>
            <person name="Varghese N."/>
            <person name="Submissions S."/>
        </authorList>
    </citation>
    <scope>NUCLEOTIDE SEQUENCE [LARGE SCALE GENOMIC DNA]</scope>
    <source>
        <strain evidence="10">DSM 28223</strain>
    </source>
</reference>
<evidence type="ECO:0000256" key="6">
    <source>
        <dbReference type="ARBA" id="ARBA00023136"/>
    </source>
</evidence>
<keyword evidence="5 7" id="KW-1133">Transmembrane helix</keyword>
<evidence type="ECO:0000256" key="7">
    <source>
        <dbReference type="RuleBase" id="RU363032"/>
    </source>
</evidence>
<sequence>MLNYSLRRMMAVIPTLFILIVICFFLMRLAPGGPFTSERPLPPAVMKNVLERYGLDEPLYVQLWTYIKNILFHFDFGPSFSQKDRTVNDLIAQGFPVTLTYGFFSAVFVLVLGIPLGVVAALRHNSFWDYVMTGLAIFSQIFPNFVLAPIMVLLFTLSWGLLPGGGWNGGQWPYVIMPAVALGTSYMASVARLTRGSLLETLSAPYIRTARAKGLPERTVLWRHALKPSLLPVISYMGPVFVYMITGSVFIDVFFSTGGIGQNFIDAAYTRDYSVILGLAILYSVLTFALTLMVDLVYAWIDPKVRSGLK</sequence>
<evidence type="ECO:0000313" key="10">
    <source>
        <dbReference type="Proteomes" id="UP000184211"/>
    </source>
</evidence>
<dbReference type="GO" id="GO:0055085">
    <property type="term" value="P:transmembrane transport"/>
    <property type="evidence" value="ECO:0007669"/>
    <property type="project" value="InterPro"/>
</dbReference>
<dbReference type="GO" id="GO:0005886">
    <property type="term" value="C:plasma membrane"/>
    <property type="evidence" value="ECO:0007669"/>
    <property type="project" value="UniProtKB-SubCell"/>
</dbReference>
<feature type="transmembrane region" description="Helical" evidence="7">
    <location>
        <begin position="99"/>
        <end position="122"/>
    </location>
</feature>
<evidence type="ECO:0000256" key="4">
    <source>
        <dbReference type="ARBA" id="ARBA00022692"/>
    </source>
</evidence>
<accession>A0A1M5N4V7</accession>
<evidence type="ECO:0000256" key="5">
    <source>
        <dbReference type="ARBA" id="ARBA00022989"/>
    </source>
</evidence>
<feature type="transmembrane region" description="Helical" evidence="7">
    <location>
        <begin position="233"/>
        <end position="255"/>
    </location>
</feature>
<dbReference type="InterPro" id="IPR000515">
    <property type="entry name" value="MetI-like"/>
</dbReference>
<evidence type="ECO:0000256" key="1">
    <source>
        <dbReference type="ARBA" id="ARBA00004651"/>
    </source>
</evidence>
<name>A0A1M5N4V7_9RHOB</name>
<dbReference type="PROSITE" id="PS50928">
    <property type="entry name" value="ABC_TM1"/>
    <property type="match status" value="1"/>
</dbReference>
<organism evidence="9 10">
    <name type="scientific">Cognatishimia maritima</name>
    <dbReference type="NCBI Taxonomy" id="870908"/>
    <lineage>
        <taxon>Bacteria</taxon>
        <taxon>Pseudomonadati</taxon>
        <taxon>Pseudomonadota</taxon>
        <taxon>Alphaproteobacteria</taxon>
        <taxon>Rhodobacterales</taxon>
        <taxon>Paracoccaceae</taxon>
        <taxon>Cognatishimia</taxon>
    </lineage>
</organism>
<evidence type="ECO:0000313" key="9">
    <source>
        <dbReference type="EMBL" id="SHG84541.1"/>
    </source>
</evidence>
<dbReference type="InterPro" id="IPR035906">
    <property type="entry name" value="MetI-like_sf"/>
</dbReference>
<protein>
    <submittedName>
        <fullName evidence="9">Oligopeptide transport system permease protein</fullName>
    </submittedName>
</protein>
<feature type="domain" description="ABC transmembrane type-1" evidence="8">
    <location>
        <begin position="95"/>
        <end position="294"/>
    </location>
</feature>
<dbReference type="EMBL" id="FQWM01000002">
    <property type="protein sequence ID" value="SHG84541.1"/>
    <property type="molecule type" value="Genomic_DNA"/>
</dbReference>
<feature type="transmembrane region" description="Helical" evidence="7">
    <location>
        <begin position="174"/>
        <end position="193"/>
    </location>
</feature>
<feature type="transmembrane region" description="Helical" evidence="7">
    <location>
        <begin position="275"/>
        <end position="301"/>
    </location>
</feature>
<dbReference type="PANTHER" id="PTHR30465:SF74">
    <property type="entry name" value="OLIGOPEPTIDE TRANSPORT SYSTEM PERMEASE PROTEIN OPPB"/>
    <property type="match status" value="1"/>
</dbReference>
<dbReference type="OrthoDB" id="9807402at2"/>
<dbReference type="Proteomes" id="UP000184211">
    <property type="component" value="Unassembled WGS sequence"/>
</dbReference>
<keyword evidence="2 7" id="KW-0813">Transport</keyword>
<dbReference type="AlphaFoldDB" id="A0A1M5N4V7"/>
<evidence type="ECO:0000256" key="2">
    <source>
        <dbReference type="ARBA" id="ARBA00022448"/>
    </source>
</evidence>
<keyword evidence="6 7" id="KW-0472">Membrane</keyword>
<comment type="subcellular location">
    <subcellularLocation>
        <location evidence="1 7">Cell membrane</location>
        <topology evidence="1 7">Multi-pass membrane protein</topology>
    </subcellularLocation>
</comment>
<dbReference type="PANTHER" id="PTHR30465">
    <property type="entry name" value="INNER MEMBRANE ABC TRANSPORTER"/>
    <property type="match status" value="1"/>
</dbReference>
<evidence type="ECO:0000259" key="8">
    <source>
        <dbReference type="PROSITE" id="PS50928"/>
    </source>
</evidence>
<keyword evidence="3" id="KW-1003">Cell membrane</keyword>
<dbReference type="CDD" id="cd06261">
    <property type="entry name" value="TM_PBP2"/>
    <property type="match status" value="1"/>
</dbReference>
<feature type="transmembrane region" description="Helical" evidence="7">
    <location>
        <begin position="134"/>
        <end position="162"/>
    </location>
</feature>
<dbReference type="RefSeq" id="WP_072792016.1">
    <property type="nucleotide sequence ID" value="NZ_FQWM01000002.1"/>
</dbReference>
<dbReference type="InterPro" id="IPR045621">
    <property type="entry name" value="BPD_transp_1_N"/>
</dbReference>
<proteinExistence type="inferred from homology"/>
<dbReference type="SUPFAM" id="SSF161098">
    <property type="entry name" value="MetI-like"/>
    <property type="match status" value="1"/>
</dbReference>
<comment type="similarity">
    <text evidence="7">Belongs to the binding-protein-dependent transport system permease family.</text>
</comment>
<dbReference type="STRING" id="870908.SAMN04488044_1421"/>
<evidence type="ECO:0000256" key="3">
    <source>
        <dbReference type="ARBA" id="ARBA00022475"/>
    </source>
</evidence>
<keyword evidence="4 7" id="KW-0812">Transmembrane</keyword>
<dbReference type="Pfam" id="PF19300">
    <property type="entry name" value="BPD_transp_1_N"/>
    <property type="match status" value="1"/>
</dbReference>
<dbReference type="Pfam" id="PF00528">
    <property type="entry name" value="BPD_transp_1"/>
    <property type="match status" value="1"/>
</dbReference>
<dbReference type="Gene3D" id="1.10.3720.10">
    <property type="entry name" value="MetI-like"/>
    <property type="match status" value="1"/>
</dbReference>